<keyword evidence="1" id="KW-0472">Membrane</keyword>
<dbReference type="Proteomes" id="UP000754750">
    <property type="component" value="Unassembled WGS sequence"/>
</dbReference>
<keyword evidence="1" id="KW-0812">Transmembrane</keyword>
<proteinExistence type="predicted"/>
<keyword evidence="1" id="KW-1133">Transmembrane helix</keyword>
<feature type="transmembrane region" description="Helical" evidence="1">
    <location>
        <begin position="308"/>
        <end position="330"/>
    </location>
</feature>
<dbReference type="SUPFAM" id="SSF159800">
    <property type="entry name" value="PrpR receptor domain-like"/>
    <property type="match status" value="1"/>
</dbReference>
<dbReference type="EMBL" id="SVNY01000001">
    <property type="protein sequence ID" value="MBE6832130.1"/>
    <property type="molecule type" value="Genomic_DNA"/>
</dbReference>
<name>A0A928KPC7_9FIRM</name>
<feature type="transmembrane region" description="Helical" evidence="1">
    <location>
        <begin position="261"/>
        <end position="278"/>
    </location>
</feature>
<feature type="transmembrane region" description="Helical" evidence="1">
    <location>
        <begin position="196"/>
        <end position="216"/>
    </location>
</feature>
<feature type="transmembrane region" description="Helical" evidence="1">
    <location>
        <begin position="222"/>
        <end position="240"/>
    </location>
</feature>
<dbReference type="InterPro" id="IPR009936">
    <property type="entry name" value="DUF1468"/>
</dbReference>
<dbReference type="GO" id="GO:0000156">
    <property type="term" value="F:phosphorelay response regulator activity"/>
    <property type="evidence" value="ECO:0007669"/>
    <property type="project" value="InterPro"/>
</dbReference>
<feature type="domain" description="DUF1468" evidence="3">
    <location>
        <begin position="202"/>
        <end position="331"/>
    </location>
</feature>
<dbReference type="Pfam" id="PF07331">
    <property type="entry name" value="TctB"/>
    <property type="match status" value="1"/>
</dbReference>
<reference evidence="4" key="1">
    <citation type="submission" date="2019-04" db="EMBL/GenBank/DDBJ databases">
        <title>Evolution of Biomass-Degrading Anaerobic Consortia Revealed by Metagenomics.</title>
        <authorList>
            <person name="Peng X."/>
        </authorList>
    </citation>
    <scope>NUCLEOTIDE SEQUENCE</scope>
    <source>
        <strain evidence="4">SIG551</strain>
    </source>
</reference>
<dbReference type="InterPro" id="IPR010524">
    <property type="entry name" value="Sig_transdc_resp-reg_PrpR_N"/>
</dbReference>
<dbReference type="AlphaFoldDB" id="A0A928KPC7"/>
<dbReference type="GO" id="GO:0005524">
    <property type="term" value="F:ATP binding"/>
    <property type="evidence" value="ECO:0007669"/>
    <property type="project" value="InterPro"/>
</dbReference>
<dbReference type="Gene3D" id="3.40.50.10660">
    <property type="entry name" value="PrpR receptor domain-like"/>
    <property type="match status" value="1"/>
</dbReference>
<organism evidence="4 5">
    <name type="scientific">Faecalispora sporosphaeroides</name>
    <dbReference type="NCBI Taxonomy" id="1549"/>
    <lineage>
        <taxon>Bacteria</taxon>
        <taxon>Bacillati</taxon>
        <taxon>Bacillota</taxon>
        <taxon>Clostridia</taxon>
        <taxon>Eubacteriales</taxon>
        <taxon>Oscillospiraceae</taxon>
        <taxon>Faecalispora</taxon>
    </lineage>
</organism>
<protein>
    <submittedName>
        <fullName evidence="4">Uncharacterized protein</fullName>
    </submittedName>
</protein>
<evidence type="ECO:0000313" key="4">
    <source>
        <dbReference type="EMBL" id="MBE6832130.1"/>
    </source>
</evidence>
<dbReference type="Gene3D" id="3.40.50.2300">
    <property type="match status" value="1"/>
</dbReference>
<evidence type="ECO:0000256" key="1">
    <source>
        <dbReference type="SAM" id="Phobius"/>
    </source>
</evidence>
<feature type="domain" description="Signal transduction response regulator propionate catabolism activator N-terminal" evidence="2">
    <location>
        <begin position="50"/>
        <end position="190"/>
    </location>
</feature>
<evidence type="ECO:0000259" key="2">
    <source>
        <dbReference type="Pfam" id="PF06506"/>
    </source>
</evidence>
<accession>A0A928KPC7</accession>
<dbReference type="Pfam" id="PF06506">
    <property type="entry name" value="PrpR_N"/>
    <property type="match status" value="1"/>
</dbReference>
<dbReference type="RefSeq" id="WP_326839698.1">
    <property type="nucleotide sequence ID" value="NZ_SVNY01000001.1"/>
</dbReference>
<sequence>MIHIVFFSPYPELSNVIEQVFRERPDKDGLTYEIILDSFNNTLQQGCHGDVIISRGFTAGMLKGTSLPNAELKTSGYDVIAAVDRCLKEHPDTKKIAVVGAFNMVYGSESVSQVYKDVTIKSYFTEKEIYLKEIVKQAIEDGAQMIVGGCSTVTIAQEHRIPCQLIESGKEAINNAIDEAIRTVVITRKERQKSNLAIQTGVFLLLAAFYTQLGGMPEEAKGYPTFLLAACAVVNASILFSNLRNLRGEEAVKKDPAAPAMIRRVILYIVVLGLYIFMIEKIRYVLSTLLFCVASLQIMRVKSWKMQVLLPLCLTISAYVVFSRFLMISLPVGTWIHFGF</sequence>
<comment type="caution">
    <text evidence="4">The sequence shown here is derived from an EMBL/GenBank/DDBJ whole genome shotgun (WGS) entry which is preliminary data.</text>
</comment>
<evidence type="ECO:0000259" key="3">
    <source>
        <dbReference type="Pfam" id="PF07331"/>
    </source>
</evidence>
<dbReference type="GO" id="GO:0003677">
    <property type="term" value="F:DNA binding"/>
    <property type="evidence" value="ECO:0007669"/>
    <property type="project" value="InterPro"/>
</dbReference>
<evidence type="ECO:0000313" key="5">
    <source>
        <dbReference type="Proteomes" id="UP000754750"/>
    </source>
</evidence>
<gene>
    <name evidence="4" type="ORF">E7512_00855</name>
</gene>